<keyword evidence="3" id="KW-0479">Metal-binding</keyword>
<evidence type="ECO:0000313" key="13">
    <source>
        <dbReference type="Ensembl" id="ENSSORP00005054602.1"/>
    </source>
</evidence>
<evidence type="ECO:0000256" key="4">
    <source>
        <dbReference type="ARBA" id="ARBA00022737"/>
    </source>
</evidence>
<feature type="domain" description="C2H2-type" evidence="12">
    <location>
        <begin position="67"/>
        <end position="94"/>
    </location>
</feature>
<evidence type="ECO:0000256" key="5">
    <source>
        <dbReference type="ARBA" id="ARBA00022771"/>
    </source>
</evidence>
<dbReference type="FunFam" id="3.30.160.60:FF:000145">
    <property type="entry name" value="Zinc finger protein 574"/>
    <property type="match status" value="1"/>
</dbReference>
<evidence type="ECO:0000259" key="12">
    <source>
        <dbReference type="PROSITE" id="PS50157"/>
    </source>
</evidence>
<comment type="subcellular location">
    <subcellularLocation>
        <location evidence="1">Nucleus</location>
    </subcellularLocation>
</comment>
<keyword evidence="5 9" id="KW-0863">Zinc-finger</keyword>
<reference evidence="13" key="2">
    <citation type="submission" date="2025-08" db="UniProtKB">
        <authorList>
            <consortium name="Ensembl"/>
        </authorList>
    </citation>
    <scope>IDENTIFICATION</scope>
</reference>
<evidence type="ECO:0000256" key="7">
    <source>
        <dbReference type="ARBA" id="ARBA00023125"/>
    </source>
</evidence>
<dbReference type="SMART" id="SM00355">
    <property type="entry name" value="ZnF_C2H2"/>
    <property type="match status" value="8"/>
</dbReference>
<dbReference type="PROSITE" id="PS50157">
    <property type="entry name" value="ZINC_FINGER_C2H2_2"/>
    <property type="match status" value="7"/>
</dbReference>
<keyword evidence="7" id="KW-0238">DNA-binding</keyword>
<dbReference type="PANTHER" id="PTHR24377">
    <property type="entry name" value="IP01015P-RELATED"/>
    <property type="match status" value="1"/>
</dbReference>
<feature type="chain" id="PRO_5025481568" description="C2H2-type domain-containing protein" evidence="11">
    <location>
        <begin position="20"/>
        <end position="435"/>
    </location>
</feature>
<evidence type="ECO:0000256" key="2">
    <source>
        <dbReference type="ARBA" id="ARBA00006991"/>
    </source>
</evidence>
<keyword evidence="14" id="KW-1185">Reference proteome</keyword>
<dbReference type="AlphaFoldDB" id="A0A673CPU7"/>
<feature type="compositionally biased region" description="Polar residues" evidence="10">
    <location>
        <begin position="120"/>
        <end position="152"/>
    </location>
</feature>
<feature type="domain" description="C2H2-type" evidence="12">
    <location>
        <begin position="389"/>
        <end position="419"/>
    </location>
</feature>
<name>A0A673CPU7_9TELE</name>
<feature type="domain" description="C2H2-type" evidence="12">
    <location>
        <begin position="236"/>
        <end position="264"/>
    </location>
</feature>
<dbReference type="GO" id="GO:0003677">
    <property type="term" value="F:DNA binding"/>
    <property type="evidence" value="ECO:0007669"/>
    <property type="project" value="UniProtKB-KW"/>
</dbReference>
<dbReference type="Pfam" id="PF00096">
    <property type="entry name" value="zf-C2H2"/>
    <property type="match status" value="5"/>
</dbReference>
<feature type="region of interest" description="Disordered" evidence="10">
    <location>
        <begin position="114"/>
        <end position="168"/>
    </location>
</feature>
<dbReference type="InterPro" id="IPR013087">
    <property type="entry name" value="Znf_C2H2_type"/>
</dbReference>
<feature type="region of interest" description="Disordered" evidence="10">
    <location>
        <begin position="291"/>
        <end position="318"/>
    </location>
</feature>
<evidence type="ECO:0000256" key="11">
    <source>
        <dbReference type="SAM" id="SignalP"/>
    </source>
</evidence>
<dbReference type="InParanoid" id="A0A673CPU7"/>
<evidence type="ECO:0000256" key="10">
    <source>
        <dbReference type="SAM" id="MobiDB-lite"/>
    </source>
</evidence>
<evidence type="ECO:0000256" key="8">
    <source>
        <dbReference type="ARBA" id="ARBA00023242"/>
    </source>
</evidence>
<accession>A0A673CPU7</accession>
<feature type="domain" description="C2H2-type" evidence="12">
    <location>
        <begin position="333"/>
        <end position="360"/>
    </location>
</feature>
<evidence type="ECO:0000256" key="6">
    <source>
        <dbReference type="ARBA" id="ARBA00022833"/>
    </source>
</evidence>
<dbReference type="FunFam" id="3.30.160.60:FF:002212">
    <property type="entry name" value="Zinc finger protein 672"/>
    <property type="match status" value="1"/>
</dbReference>
<dbReference type="FunFam" id="3.30.160.60:FF:000624">
    <property type="entry name" value="zinc finger protein 697"/>
    <property type="match status" value="1"/>
</dbReference>
<keyword evidence="11" id="KW-0732">Signal</keyword>
<dbReference type="FunFam" id="3.30.160.60:FF:001174">
    <property type="entry name" value="zinc finger protein 527 isoform X1"/>
    <property type="match status" value="1"/>
</dbReference>
<protein>
    <recommendedName>
        <fullName evidence="12">C2H2-type domain-containing protein</fullName>
    </recommendedName>
</protein>
<feature type="domain" description="C2H2-type" evidence="12">
    <location>
        <begin position="361"/>
        <end position="388"/>
    </location>
</feature>
<evidence type="ECO:0000313" key="14">
    <source>
        <dbReference type="Proteomes" id="UP000472271"/>
    </source>
</evidence>
<dbReference type="GO" id="GO:0008270">
    <property type="term" value="F:zinc ion binding"/>
    <property type="evidence" value="ECO:0007669"/>
    <property type="project" value="UniProtKB-KW"/>
</dbReference>
<feature type="signal peptide" evidence="11">
    <location>
        <begin position="1"/>
        <end position="19"/>
    </location>
</feature>
<dbReference type="GO" id="GO:0005634">
    <property type="term" value="C:nucleus"/>
    <property type="evidence" value="ECO:0007669"/>
    <property type="project" value="UniProtKB-SubCell"/>
</dbReference>
<dbReference type="InterPro" id="IPR050826">
    <property type="entry name" value="Krueppel_C2H2_ZnFinger"/>
</dbReference>
<keyword evidence="6" id="KW-0862">Zinc</keyword>
<dbReference type="SUPFAM" id="SSF57667">
    <property type="entry name" value="beta-beta-alpha zinc fingers"/>
    <property type="match status" value="4"/>
</dbReference>
<dbReference type="Gene3D" id="3.30.160.60">
    <property type="entry name" value="Classic Zinc Finger"/>
    <property type="match status" value="5"/>
</dbReference>
<keyword evidence="8" id="KW-0539">Nucleus</keyword>
<dbReference type="PROSITE" id="PS00028">
    <property type="entry name" value="ZINC_FINGER_C2H2_1"/>
    <property type="match status" value="6"/>
</dbReference>
<evidence type="ECO:0000256" key="1">
    <source>
        <dbReference type="ARBA" id="ARBA00004123"/>
    </source>
</evidence>
<comment type="similarity">
    <text evidence="2">Belongs to the krueppel C2H2-type zinc-finger protein family.</text>
</comment>
<keyword evidence="4" id="KW-0677">Repeat</keyword>
<organism evidence="13 14">
    <name type="scientific">Sphaeramia orbicularis</name>
    <name type="common">orbiculate cardinalfish</name>
    <dbReference type="NCBI Taxonomy" id="375764"/>
    <lineage>
        <taxon>Eukaryota</taxon>
        <taxon>Metazoa</taxon>
        <taxon>Chordata</taxon>
        <taxon>Craniata</taxon>
        <taxon>Vertebrata</taxon>
        <taxon>Euteleostomi</taxon>
        <taxon>Actinopterygii</taxon>
        <taxon>Neopterygii</taxon>
        <taxon>Teleostei</taxon>
        <taxon>Neoteleostei</taxon>
        <taxon>Acanthomorphata</taxon>
        <taxon>Gobiaria</taxon>
        <taxon>Kurtiformes</taxon>
        <taxon>Apogonoidei</taxon>
        <taxon>Apogonidae</taxon>
        <taxon>Apogoninae</taxon>
        <taxon>Sphaeramia</taxon>
    </lineage>
</organism>
<feature type="domain" description="C2H2-type" evidence="12">
    <location>
        <begin position="183"/>
        <end position="210"/>
    </location>
</feature>
<sequence>MTRDIIMFISFTLVNLHLGQFRFTQCTLLQMKLIVTCRKCVHSCMVLSVHVPLFVSCRKSHTADPLHHCHFCNKTFTNMTKYLYHRRTHLNYDSSVTPAPVSMVGEEPQTFTNEKGVEKQGNTNNQKMSSPSAAVPDTQTPEDATETGSSVNPAPPDDPVAPVTSGFSDSAEAAPAHVTERSFVCGICGKSFKKQIHVRNHIRTHTGERPFQCSDCGKTFSSLANLMRHNLIHSGVRCPDCPATFRWPTKLAVHRYTQHPGSPAPFPCLHCEAGFLTRRQRDSHCLEQHPTQVGTEVGKQTPNPADQELPSQPSTSTTVEAEFGDSVGLRGGLECNICGKKLNSPANLRLHRLSHFRPKAHQCPVCGKLFVSSSGVALHQRVHTGERPFPCQVCGKRFRQNTHLREHLYVLFQHNNTRTSFYRVLLFKAVHILME</sequence>
<feature type="domain" description="C2H2-type" evidence="12">
    <location>
        <begin position="211"/>
        <end position="238"/>
    </location>
</feature>
<reference evidence="13" key="1">
    <citation type="submission" date="2019-06" db="EMBL/GenBank/DDBJ databases">
        <authorList>
            <consortium name="Wellcome Sanger Institute Data Sharing"/>
        </authorList>
    </citation>
    <scope>NUCLEOTIDE SEQUENCE [LARGE SCALE GENOMIC DNA]</scope>
</reference>
<evidence type="ECO:0000256" key="3">
    <source>
        <dbReference type="ARBA" id="ARBA00022723"/>
    </source>
</evidence>
<dbReference type="Proteomes" id="UP000472271">
    <property type="component" value="Chromosome 16"/>
</dbReference>
<dbReference type="InterPro" id="IPR036236">
    <property type="entry name" value="Znf_C2H2_sf"/>
</dbReference>
<dbReference type="Ensembl" id="ENSSORT00005055878.1">
    <property type="protein sequence ID" value="ENSSORP00005054602.1"/>
    <property type="gene ID" value="ENSSORG00005024443.1"/>
</dbReference>
<evidence type="ECO:0000256" key="9">
    <source>
        <dbReference type="PROSITE-ProRule" id="PRU00042"/>
    </source>
</evidence>
<reference evidence="13" key="3">
    <citation type="submission" date="2025-09" db="UniProtKB">
        <authorList>
            <consortium name="Ensembl"/>
        </authorList>
    </citation>
    <scope>IDENTIFICATION</scope>
</reference>
<proteinExistence type="inferred from homology"/>